<organism evidence="1 2">
    <name type="scientific">Aquabacterium olei</name>
    <dbReference type="NCBI Taxonomy" id="1296669"/>
    <lineage>
        <taxon>Bacteria</taxon>
        <taxon>Pseudomonadati</taxon>
        <taxon>Pseudomonadota</taxon>
        <taxon>Betaproteobacteria</taxon>
        <taxon>Burkholderiales</taxon>
        <taxon>Aquabacterium</taxon>
    </lineage>
</organism>
<keyword evidence="2" id="KW-1185">Reference proteome</keyword>
<dbReference type="AlphaFoldDB" id="A0A2U8FQ78"/>
<evidence type="ECO:0000313" key="2">
    <source>
        <dbReference type="Proteomes" id="UP000244892"/>
    </source>
</evidence>
<accession>A0A2U8FQ78</accession>
<sequence length="73" mass="8117">MSVQNITGDQLRVGDTIEVWWQPKRATITALRPYNPPAVMGLPPGNWRIAQFAVGPDMTIEPGTTYTVLHRAN</sequence>
<dbReference type="EMBL" id="CP029210">
    <property type="protein sequence ID" value="AWI53173.1"/>
    <property type="molecule type" value="Genomic_DNA"/>
</dbReference>
<dbReference type="Proteomes" id="UP000244892">
    <property type="component" value="Chromosome"/>
</dbReference>
<evidence type="ECO:0000313" key="1">
    <source>
        <dbReference type="EMBL" id="AWI53173.1"/>
    </source>
</evidence>
<dbReference type="KEGG" id="aon:DEH84_06830"/>
<gene>
    <name evidence="1" type="ORF">DEH84_06830</name>
</gene>
<dbReference type="RefSeq" id="WP_109035951.1">
    <property type="nucleotide sequence ID" value="NZ_CP029210.1"/>
</dbReference>
<protein>
    <submittedName>
        <fullName evidence="1">Uncharacterized protein</fullName>
    </submittedName>
</protein>
<name>A0A2U8FQ78_9BURK</name>
<reference evidence="1 2" key="1">
    <citation type="submission" date="2018-05" db="EMBL/GenBank/DDBJ databases">
        <title>complete genome sequence of Aquabacterium olei NBRC 110486.</title>
        <authorList>
            <person name="Tang B."/>
            <person name="Chang J."/>
            <person name="Zhang L."/>
            <person name="Yang H."/>
        </authorList>
    </citation>
    <scope>NUCLEOTIDE SEQUENCE [LARGE SCALE GENOMIC DNA]</scope>
    <source>
        <strain evidence="1 2">NBRC 110486</strain>
    </source>
</reference>
<proteinExistence type="predicted"/>